<evidence type="ECO:0000259" key="1">
    <source>
        <dbReference type="Pfam" id="PF01850"/>
    </source>
</evidence>
<evidence type="ECO:0000313" key="2">
    <source>
        <dbReference type="EMBL" id="MQL51524.1"/>
    </source>
</evidence>
<dbReference type="InterPro" id="IPR002716">
    <property type="entry name" value="PIN_dom"/>
</dbReference>
<dbReference type="Pfam" id="PF01850">
    <property type="entry name" value="PIN"/>
    <property type="match status" value="1"/>
</dbReference>
<dbReference type="Proteomes" id="UP000441717">
    <property type="component" value="Unassembled WGS sequence"/>
</dbReference>
<dbReference type="EMBL" id="WHYR01000008">
    <property type="protein sequence ID" value="MQL51524.1"/>
    <property type="molecule type" value="Genomic_DNA"/>
</dbReference>
<comment type="caution">
    <text evidence="2">The sequence shown here is derived from an EMBL/GenBank/DDBJ whole genome shotgun (WGS) entry which is preliminary data.</text>
</comment>
<dbReference type="AlphaFoldDB" id="A0A6N7INJ5"/>
<sequence length="166" mass="18090">MGITEFLATVKKHQRVLIDTNIAIYFLENNPVFGQGAGELFQMVEAGKIRAYLSVISVTELLVKPLRAGNEELVEKIMLFINYFPNLEVIDLTRDIAVRAAEVRAATNLKVPDAILVATAATTDCALIGNDRECAKKNLAVPYIYLEEFLTSPAVPPPGAGFPAPT</sequence>
<proteinExistence type="predicted"/>
<name>A0A6N7INJ5_9FIRM</name>
<protein>
    <submittedName>
        <fullName evidence="2">PIN domain-containing protein</fullName>
    </submittedName>
</protein>
<gene>
    <name evidence="2" type="ORF">GFC01_04440</name>
</gene>
<dbReference type="Gene3D" id="3.40.50.1010">
    <property type="entry name" value="5'-nuclease"/>
    <property type="match status" value="1"/>
</dbReference>
<dbReference type="InterPro" id="IPR029060">
    <property type="entry name" value="PIN-like_dom_sf"/>
</dbReference>
<dbReference type="SUPFAM" id="SSF88723">
    <property type="entry name" value="PIN domain-like"/>
    <property type="match status" value="1"/>
</dbReference>
<accession>A0A6N7INJ5</accession>
<keyword evidence="3" id="KW-1185">Reference proteome</keyword>
<reference evidence="2 3" key="1">
    <citation type="submission" date="2019-10" db="EMBL/GenBank/DDBJ databases">
        <title>Comparative genomics of sulfur disproportionating microorganisms.</title>
        <authorList>
            <person name="Ward L.M."/>
            <person name="Bertran E."/>
            <person name="Johnston D."/>
        </authorList>
    </citation>
    <scope>NUCLEOTIDE SEQUENCE [LARGE SCALE GENOMIC DNA]</scope>
    <source>
        <strain evidence="2 3">DSM 14055</strain>
    </source>
</reference>
<evidence type="ECO:0000313" key="3">
    <source>
        <dbReference type="Proteomes" id="UP000441717"/>
    </source>
</evidence>
<dbReference type="OrthoDB" id="597982at2"/>
<feature type="domain" description="PIN" evidence="1">
    <location>
        <begin position="16"/>
        <end position="135"/>
    </location>
</feature>
<organism evidence="2 3">
    <name type="scientific">Desulfofundulus thermobenzoicus</name>
    <dbReference type="NCBI Taxonomy" id="29376"/>
    <lineage>
        <taxon>Bacteria</taxon>
        <taxon>Bacillati</taxon>
        <taxon>Bacillota</taxon>
        <taxon>Clostridia</taxon>
        <taxon>Eubacteriales</taxon>
        <taxon>Peptococcaceae</taxon>
        <taxon>Desulfofundulus</taxon>
    </lineage>
</organism>